<dbReference type="InterPro" id="IPR017441">
    <property type="entry name" value="Protein_kinase_ATP_BS"/>
</dbReference>
<dbReference type="InterPro" id="IPR008271">
    <property type="entry name" value="Ser/Thr_kinase_AS"/>
</dbReference>
<proteinExistence type="predicted"/>
<dbReference type="InterPro" id="IPR011992">
    <property type="entry name" value="EF-hand-dom_pair"/>
</dbReference>
<evidence type="ECO:0000256" key="4">
    <source>
        <dbReference type="ARBA" id="ARBA00022777"/>
    </source>
</evidence>
<dbReference type="SMART" id="SM00220">
    <property type="entry name" value="S_TKc"/>
    <property type="match status" value="1"/>
</dbReference>
<evidence type="ECO:0000259" key="8">
    <source>
        <dbReference type="PROSITE" id="PS50011"/>
    </source>
</evidence>
<dbReference type="PROSITE" id="PS00108">
    <property type="entry name" value="PROTEIN_KINASE_ST"/>
    <property type="match status" value="1"/>
</dbReference>
<feature type="compositionally biased region" description="Basic and acidic residues" evidence="7">
    <location>
        <begin position="644"/>
        <end position="655"/>
    </location>
</feature>
<dbReference type="InterPro" id="IPR000719">
    <property type="entry name" value="Prot_kinase_dom"/>
</dbReference>
<dbReference type="Pfam" id="PF00069">
    <property type="entry name" value="Pkinase"/>
    <property type="match status" value="1"/>
</dbReference>
<keyword evidence="5 6" id="KW-0067">ATP-binding</keyword>
<dbReference type="SUPFAM" id="SSF56112">
    <property type="entry name" value="Protein kinase-like (PK-like)"/>
    <property type="match status" value="1"/>
</dbReference>
<evidence type="ECO:0000256" key="5">
    <source>
        <dbReference type="ARBA" id="ARBA00022840"/>
    </source>
</evidence>
<evidence type="ECO:0000256" key="3">
    <source>
        <dbReference type="ARBA" id="ARBA00022741"/>
    </source>
</evidence>
<accession>A0ABR2YGP8</accession>
<name>A0ABR2YGP8_9CHLO</name>
<feature type="region of interest" description="Disordered" evidence="7">
    <location>
        <begin position="632"/>
        <end position="655"/>
    </location>
</feature>
<sequence>MSSRIDVWDQKKHREHTPVSCGYPAGFEEKYELGDELGRGGFGVVRVVSKKKNGKQYAAKSIKKVLEVPNLSIDRQAAHLANIKREISVLYRLRGTLNIVHFKEALEDDEYVHIVMEICRGGELSHSLAKRHYSEKTVSSYMRAVLRTLAQCHSHRILHRDVKPGNFMLLNTSDRSPLKAIDFGLAVFYDANKLPRTDLGLEGTPWFLAPENLSSEFYPASDIWSAGVMAYQLLSGYLPFDDRRNRNNPALSQVWKAILTEEPNFNNSAFKDVSEDAKSFISMLLNKDHRLRPSAKDALNHPWLAGGNSADRAKGAPLQQTVVQRIQRFNQGSALKRTIFELIAQELLLTLVPDPSLHGAAPASMDIDWDKQEVLVSHKRPLDDTRARDGSKLAFQGPGGGAIEGPPLLGRVSAGSAHGGLEYYRVRGESVHGAANAMLHDRHGKSVHGGGNYWRILRAAATAAKWHNHYPPVKMWLTLYVLSKTSLHCREAEAVTEAELAQGLASLGFRLEASEARALVEKMDEHRSGAVRKSAFVASQLDWPAIQTDYREQWLAAARKVFEGFDGANGLTIQRLMTVLREKLPAAEVDYAVEDALVDAGYKDEEEIDFEGFIRILRAGSADSLDNLDQYDPRLSNHLSPRAELTRDDSEHSEP</sequence>
<dbReference type="EMBL" id="JALJOT010000012">
    <property type="protein sequence ID" value="KAK9904983.1"/>
    <property type="molecule type" value="Genomic_DNA"/>
</dbReference>
<dbReference type="InterPro" id="IPR050205">
    <property type="entry name" value="CDPK_Ser/Thr_kinases"/>
</dbReference>
<evidence type="ECO:0000256" key="1">
    <source>
        <dbReference type="ARBA" id="ARBA00022527"/>
    </source>
</evidence>
<dbReference type="Gene3D" id="3.30.200.20">
    <property type="entry name" value="Phosphorylase Kinase, domain 1"/>
    <property type="match status" value="1"/>
</dbReference>
<dbReference type="InterPro" id="IPR011009">
    <property type="entry name" value="Kinase-like_dom_sf"/>
</dbReference>
<feature type="compositionally biased region" description="Basic and acidic residues" evidence="7">
    <location>
        <begin position="380"/>
        <end position="391"/>
    </location>
</feature>
<dbReference type="PANTHER" id="PTHR24349">
    <property type="entry name" value="SERINE/THREONINE-PROTEIN KINASE"/>
    <property type="match status" value="1"/>
</dbReference>
<keyword evidence="1" id="KW-0723">Serine/threonine-protein kinase</keyword>
<evidence type="ECO:0000256" key="6">
    <source>
        <dbReference type="PROSITE-ProRule" id="PRU10141"/>
    </source>
</evidence>
<feature type="region of interest" description="Disordered" evidence="7">
    <location>
        <begin position="380"/>
        <end position="408"/>
    </location>
</feature>
<dbReference type="PROSITE" id="PS00107">
    <property type="entry name" value="PROTEIN_KINASE_ATP"/>
    <property type="match status" value="1"/>
</dbReference>
<protein>
    <recommendedName>
        <fullName evidence="8">Protein kinase domain-containing protein</fullName>
    </recommendedName>
</protein>
<dbReference type="PROSITE" id="PS50011">
    <property type="entry name" value="PROTEIN_KINASE_DOM"/>
    <property type="match status" value="1"/>
</dbReference>
<keyword evidence="3 6" id="KW-0547">Nucleotide-binding</keyword>
<organism evidence="9 10">
    <name type="scientific">Coccomyxa subellipsoidea</name>
    <dbReference type="NCBI Taxonomy" id="248742"/>
    <lineage>
        <taxon>Eukaryota</taxon>
        <taxon>Viridiplantae</taxon>
        <taxon>Chlorophyta</taxon>
        <taxon>core chlorophytes</taxon>
        <taxon>Trebouxiophyceae</taxon>
        <taxon>Trebouxiophyceae incertae sedis</taxon>
        <taxon>Coccomyxaceae</taxon>
        <taxon>Coccomyxa</taxon>
    </lineage>
</organism>
<dbReference type="SUPFAM" id="SSF47473">
    <property type="entry name" value="EF-hand"/>
    <property type="match status" value="1"/>
</dbReference>
<keyword evidence="2" id="KW-0808">Transferase</keyword>
<gene>
    <name evidence="9" type="ORF">WJX75_007021</name>
</gene>
<dbReference type="Gene3D" id="1.10.510.10">
    <property type="entry name" value="Transferase(Phosphotransferase) domain 1"/>
    <property type="match status" value="1"/>
</dbReference>
<keyword evidence="10" id="KW-1185">Reference proteome</keyword>
<feature type="domain" description="Protein kinase" evidence="8">
    <location>
        <begin position="31"/>
        <end position="304"/>
    </location>
</feature>
<evidence type="ECO:0000256" key="2">
    <source>
        <dbReference type="ARBA" id="ARBA00022679"/>
    </source>
</evidence>
<comment type="caution">
    <text evidence="9">The sequence shown here is derived from an EMBL/GenBank/DDBJ whole genome shotgun (WGS) entry which is preliminary data.</text>
</comment>
<feature type="binding site" evidence="6">
    <location>
        <position position="64"/>
    </location>
    <ligand>
        <name>ATP</name>
        <dbReference type="ChEBI" id="CHEBI:30616"/>
    </ligand>
</feature>
<evidence type="ECO:0000256" key="7">
    <source>
        <dbReference type="SAM" id="MobiDB-lite"/>
    </source>
</evidence>
<evidence type="ECO:0000313" key="9">
    <source>
        <dbReference type="EMBL" id="KAK9904983.1"/>
    </source>
</evidence>
<reference evidence="9 10" key="1">
    <citation type="journal article" date="2024" name="Nat. Commun.">
        <title>Phylogenomics reveals the evolutionary origins of lichenization in chlorophyte algae.</title>
        <authorList>
            <person name="Puginier C."/>
            <person name="Libourel C."/>
            <person name="Otte J."/>
            <person name="Skaloud P."/>
            <person name="Haon M."/>
            <person name="Grisel S."/>
            <person name="Petersen M."/>
            <person name="Berrin J.G."/>
            <person name="Delaux P.M."/>
            <person name="Dal Grande F."/>
            <person name="Keller J."/>
        </authorList>
    </citation>
    <scope>NUCLEOTIDE SEQUENCE [LARGE SCALE GENOMIC DNA]</scope>
    <source>
        <strain evidence="9 10">SAG 216-7</strain>
    </source>
</reference>
<dbReference type="Proteomes" id="UP001491310">
    <property type="component" value="Unassembled WGS sequence"/>
</dbReference>
<keyword evidence="4" id="KW-0418">Kinase</keyword>
<dbReference type="Gene3D" id="1.10.238.10">
    <property type="entry name" value="EF-hand"/>
    <property type="match status" value="1"/>
</dbReference>
<evidence type="ECO:0000313" key="10">
    <source>
        <dbReference type="Proteomes" id="UP001491310"/>
    </source>
</evidence>